<dbReference type="Proteomes" id="UP001190700">
    <property type="component" value="Unassembled WGS sequence"/>
</dbReference>
<feature type="domain" description="Chromo" evidence="5">
    <location>
        <begin position="52"/>
        <end position="111"/>
    </location>
</feature>
<comment type="subcellular location">
    <subcellularLocation>
        <location evidence="1">Nucleus</location>
    </subcellularLocation>
</comment>
<protein>
    <recommendedName>
        <fullName evidence="5">Chromo domain-containing protein</fullName>
    </recommendedName>
</protein>
<feature type="coiled-coil region" evidence="3">
    <location>
        <begin position="101"/>
        <end position="151"/>
    </location>
</feature>
<dbReference type="Pfam" id="PF05699">
    <property type="entry name" value="Dimer_Tnp_hAT"/>
    <property type="match status" value="1"/>
</dbReference>
<dbReference type="InterPro" id="IPR000953">
    <property type="entry name" value="Chromo/chromo_shadow_dom"/>
</dbReference>
<evidence type="ECO:0000256" key="1">
    <source>
        <dbReference type="ARBA" id="ARBA00004123"/>
    </source>
</evidence>
<dbReference type="Gene3D" id="2.40.50.40">
    <property type="match status" value="1"/>
</dbReference>
<evidence type="ECO:0000256" key="3">
    <source>
        <dbReference type="SAM" id="Coils"/>
    </source>
</evidence>
<proteinExistence type="predicted"/>
<comment type="caution">
    <text evidence="6">The sequence shown here is derived from an EMBL/GenBank/DDBJ whole genome shotgun (WGS) entry which is preliminary data.</text>
</comment>
<evidence type="ECO:0000313" key="6">
    <source>
        <dbReference type="EMBL" id="KAK3233509.1"/>
    </source>
</evidence>
<evidence type="ECO:0000256" key="4">
    <source>
        <dbReference type="SAM" id="MobiDB-lite"/>
    </source>
</evidence>
<feature type="region of interest" description="Disordered" evidence="4">
    <location>
        <begin position="1"/>
        <end position="34"/>
    </location>
</feature>
<dbReference type="InterPro" id="IPR012337">
    <property type="entry name" value="RNaseH-like_sf"/>
</dbReference>
<dbReference type="PANTHER" id="PTHR22812">
    <property type="entry name" value="CHROMOBOX PROTEIN"/>
    <property type="match status" value="1"/>
</dbReference>
<accession>A0AAE0BD57</accession>
<dbReference type="AlphaFoldDB" id="A0AAE0BD57"/>
<keyword evidence="3" id="KW-0175">Coiled coil</keyword>
<dbReference type="InterPro" id="IPR016197">
    <property type="entry name" value="Chromo-like_dom_sf"/>
</dbReference>
<gene>
    <name evidence="6" type="ORF">CYMTET_56195</name>
</gene>
<evidence type="ECO:0000259" key="5">
    <source>
        <dbReference type="PROSITE" id="PS50013"/>
    </source>
</evidence>
<dbReference type="SMART" id="SM00298">
    <property type="entry name" value="CHROMO"/>
    <property type="match status" value="1"/>
</dbReference>
<dbReference type="InterPro" id="IPR008906">
    <property type="entry name" value="HATC_C_dom"/>
</dbReference>
<dbReference type="InterPro" id="IPR023780">
    <property type="entry name" value="Chromo_domain"/>
</dbReference>
<name>A0AAE0BD57_9CHLO</name>
<dbReference type="GO" id="GO:0005634">
    <property type="term" value="C:nucleus"/>
    <property type="evidence" value="ECO:0007669"/>
    <property type="project" value="UniProtKB-SubCell"/>
</dbReference>
<keyword evidence="2" id="KW-0539">Nucleus</keyword>
<dbReference type="Pfam" id="PF00385">
    <property type="entry name" value="Chromo"/>
    <property type="match status" value="1"/>
</dbReference>
<dbReference type="EMBL" id="LGRX02035690">
    <property type="protein sequence ID" value="KAK3233509.1"/>
    <property type="molecule type" value="Genomic_DNA"/>
</dbReference>
<dbReference type="SUPFAM" id="SSF53098">
    <property type="entry name" value="Ribonuclease H-like"/>
    <property type="match status" value="1"/>
</dbReference>
<evidence type="ECO:0000313" key="7">
    <source>
        <dbReference type="Proteomes" id="UP001190700"/>
    </source>
</evidence>
<evidence type="ECO:0000256" key="2">
    <source>
        <dbReference type="ARBA" id="ARBA00023242"/>
    </source>
</evidence>
<dbReference type="InterPro" id="IPR051219">
    <property type="entry name" value="Heterochromatin_chromo-domain"/>
</dbReference>
<sequence length="281" mass="31172">MGRTKKKLPTAASKSGPRGEGGNASVVVDGKKGGIRRTRKHLADTASGSEECLIEDILAMRWTRGPREWLVRWKGYQAKDDTWEPIEHLAGAEDYISRFDKEQLEKNEEAASTLAKKLQSARDAETAVALKREAAIEEERKQQEARTLQKREKEVKLDPGEGRDGKAVVTVASFLADDSDEEDVECIGVDDGRSEAIDELNQYLAYPDAQQGTCVLTWWKLHASKLPNLAKMARQFLAVPASTAGVERAFSKVSFMHSDLRENLSEGTIQHSIMAAMNVED</sequence>
<dbReference type="SUPFAM" id="SSF54160">
    <property type="entry name" value="Chromo domain-like"/>
    <property type="match status" value="1"/>
</dbReference>
<reference evidence="6 7" key="1">
    <citation type="journal article" date="2015" name="Genome Biol. Evol.">
        <title>Comparative Genomics of a Bacterivorous Green Alga Reveals Evolutionary Causalities and Consequences of Phago-Mixotrophic Mode of Nutrition.</title>
        <authorList>
            <person name="Burns J.A."/>
            <person name="Paasch A."/>
            <person name="Narechania A."/>
            <person name="Kim E."/>
        </authorList>
    </citation>
    <scope>NUCLEOTIDE SEQUENCE [LARGE SCALE GENOMIC DNA]</scope>
    <source>
        <strain evidence="6 7">PLY_AMNH</strain>
    </source>
</reference>
<organism evidence="6 7">
    <name type="scientific">Cymbomonas tetramitiformis</name>
    <dbReference type="NCBI Taxonomy" id="36881"/>
    <lineage>
        <taxon>Eukaryota</taxon>
        <taxon>Viridiplantae</taxon>
        <taxon>Chlorophyta</taxon>
        <taxon>Pyramimonadophyceae</taxon>
        <taxon>Pyramimonadales</taxon>
        <taxon>Pyramimonadaceae</taxon>
        <taxon>Cymbomonas</taxon>
    </lineage>
</organism>
<dbReference type="PROSITE" id="PS50013">
    <property type="entry name" value="CHROMO_2"/>
    <property type="match status" value="1"/>
</dbReference>
<dbReference type="GO" id="GO:0046983">
    <property type="term" value="F:protein dimerization activity"/>
    <property type="evidence" value="ECO:0007669"/>
    <property type="project" value="InterPro"/>
</dbReference>
<dbReference type="CDD" id="cd00024">
    <property type="entry name" value="CD_CSD"/>
    <property type="match status" value="1"/>
</dbReference>
<keyword evidence="7" id="KW-1185">Reference proteome</keyword>